<dbReference type="InterPro" id="IPR050090">
    <property type="entry name" value="Tyrosine_recombinase_XerCD"/>
</dbReference>
<dbReference type="OrthoDB" id="198772at2"/>
<comment type="similarity">
    <text evidence="2">Belongs to the 'phage' integrase family.</text>
</comment>
<feature type="domain" description="Tyr recombinase" evidence="7">
    <location>
        <begin position="168"/>
        <end position="364"/>
    </location>
</feature>
<protein>
    <submittedName>
        <fullName evidence="9">Integrase</fullName>
    </submittedName>
</protein>
<dbReference type="InterPro" id="IPR013762">
    <property type="entry name" value="Integrase-like_cat_sf"/>
</dbReference>
<evidence type="ECO:0000256" key="5">
    <source>
        <dbReference type="ARBA" id="ARBA00023172"/>
    </source>
</evidence>
<comment type="function">
    <text evidence="1">Site-specific tyrosine recombinase, which acts by catalyzing the cutting and rejoining of the recombining DNA molecules.</text>
</comment>
<keyword evidence="3" id="KW-0229">DNA integration</keyword>
<dbReference type="EMBL" id="CP040058">
    <property type="protein sequence ID" value="QCP34261.1"/>
    <property type="molecule type" value="Genomic_DNA"/>
</dbReference>
<evidence type="ECO:0000313" key="10">
    <source>
        <dbReference type="Proteomes" id="UP000298653"/>
    </source>
</evidence>
<dbReference type="SUPFAM" id="SSF56349">
    <property type="entry name" value="DNA breaking-rejoining enzymes"/>
    <property type="match status" value="1"/>
</dbReference>
<dbReference type="CDD" id="cd01189">
    <property type="entry name" value="INT_ICEBs1_C_like"/>
    <property type="match status" value="1"/>
</dbReference>
<dbReference type="PANTHER" id="PTHR30349:SF64">
    <property type="entry name" value="PROPHAGE INTEGRASE INTD-RELATED"/>
    <property type="match status" value="1"/>
</dbReference>
<evidence type="ECO:0000256" key="4">
    <source>
        <dbReference type="ARBA" id="ARBA00023125"/>
    </source>
</evidence>
<dbReference type="Gene3D" id="1.10.150.130">
    <property type="match status" value="1"/>
</dbReference>
<proteinExistence type="inferred from homology"/>
<keyword evidence="4 6" id="KW-0238">DNA-binding</keyword>
<accession>A0A4P8IC92</accession>
<dbReference type="PROSITE" id="PS51900">
    <property type="entry name" value="CB"/>
    <property type="match status" value="1"/>
</dbReference>
<dbReference type="KEGG" id="arf:AR1Y2_0807"/>
<evidence type="ECO:0000256" key="6">
    <source>
        <dbReference type="PROSITE-ProRule" id="PRU01248"/>
    </source>
</evidence>
<dbReference type="Pfam" id="PF14659">
    <property type="entry name" value="Phage_int_SAM_3"/>
    <property type="match status" value="1"/>
</dbReference>
<keyword evidence="5" id="KW-0233">DNA recombination</keyword>
<dbReference type="Gene3D" id="1.10.443.10">
    <property type="entry name" value="Intergrase catalytic core"/>
    <property type="match status" value="1"/>
</dbReference>
<dbReference type="AlphaFoldDB" id="A0A4P8IC92"/>
<dbReference type="RefSeq" id="WP_137327827.1">
    <property type="nucleotide sequence ID" value="NZ_CP040058.1"/>
</dbReference>
<dbReference type="InterPro" id="IPR004107">
    <property type="entry name" value="Integrase_SAM-like_N"/>
</dbReference>
<sequence length="370" mass="43026">MATAKYKRGKDGYFSTNVWDGTYTAAGKKHQKHLRSKKSSKDLERKVKEFEDNVKKRKSVKTTDTTFLEYARMWKDVYKGQREDATKEMYANIIEKHFSALETIRLQDIDRIHLQMLLNNAEGKSRTQQQIYMVFKQVLKSAVADRLYSANVYEDLFKNIEPVKYKPKEKRPLTENEREAVFNADFKEQDKIYVYIVYGCGLRREEALALTIFDINLKQRTVSVTNAHSLVYGEPKEKAPKSGNGYRTVPIPISVFPDVERYIQKLKSNGKTYLFTMRNGKPLSKSSYDKMWARILKRMQEVSKEQITGLTSHVFRHNFCTNLCYQIPKISIKKIAQLMGDTEAMVLNVYNHILMEKEDAEAAVNDAMGR</sequence>
<evidence type="ECO:0000259" key="7">
    <source>
        <dbReference type="PROSITE" id="PS51898"/>
    </source>
</evidence>
<dbReference type="GO" id="GO:0003677">
    <property type="term" value="F:DNA binding"/>
    <property type="evidence" value="ECO:0007669"/>
    <property type="project" value="UniProtKB-UniRule"/>
</dbReference>
<dbReference type="Proteomes" id="UP000298653">
    <property type="component" value="Chromosome"/>
</dbReference>
<gene>
    <name evidence="9" type="ORF">AR1Y2_0807</name>
</gene>
<evidence type="ECO:0000259" key="8">
    <source>
        <dbReference type="PROSITE" id="PS51900"/>
    </source>
</evidence>
<dbReference type="Pfam" id="PF00589">
    <property type="entry name" value="Phage_integrase"/>
    <property type="match status" value="1"/>
</dbReference>
<dbReference type="GO" id="GO:0006310">
    <property type="term" value="P:DNA recombination"/>
    <property type="evidence" value="ECO:0007669"/>
    <property type="project" value="UniProtKB-KW"/>
</dbReference>
<evidence type="ECO:0000313" key="9">
    <source>
        <dbReference type="EMBL" id="QCP34261.1"/>
    </source>
</evidence>
<reference evidence="9 10" key="1">
    <citation type="submission" date="2019-05" db="EMBL/GenBank/DDBJ databases">
        <title>Complete genome sequencing of Anaerostipes rhamnosivorans.</title>
        <authorList>
            <person name="Bui T.P.N."/>
            <person name="de Vos W.M."/>
        </authorList>
    </citation>
    <scope>NUCLEOTIDE SEQUENCE [LARGE SCALE GENOMIC DNA]</scope>
    <source>
        <strain evidence="9 10">1y2</strain>
    </source>
</reference>
<evidence type="ECO:0000256" key="2">
    <source>
        <dbReference type="ARBA" id="ARBA00008857"/>
    </source>
</evidence>
<organism evidence="9 10">
    <name type="scientific">Anaerostipes rhamnosivorans</name>
    <dbReference type="NCBI Taxonomy" id="1229621"/>
    <lineage>
        <taxon>Bacteria</taxon>
        <taxon>Bacillati</taxon>
        <taxon>Bacillota</taxon>
        <taxon>Clostridia</taxon>
        <taxon>Lachnospirales</taxon>
        <taxon>Lachnospiraceae</taxon>
        <taxon>Anaerostipes</taxon>
    </lineage>
</organism>
<feature type="domain" description="Core-binding (CB)" evidence="8">
    <location>
        <begin position="65"/>
        <end position="143"/>
    </location>
</feature>
<dbReference type="InterPro" id="IPR010998">
    <property type="entry name" value="Integrase_recombinase_N"/>
</dbReference>
<dbReference type="PANTHER" id="PTHR30349">
    <property type="entry name" value="PHAGE INTEGRASE-RELATED"/>
    <property type="match status" value="1"/>
</dbReference>
<keyword evidence="10" id="KW-1185">Reference proteome</keyword>
<evidence type="ECO:0000256" key="1">
    <source>
        <dbReference type="ARBA" id="ARBA00003283"/>
    </source>
</evidence>
<dbReference type="PROSITE" id="PS51898">
    <property type="entry name" value="TYR_RECOMBINASE"/>
    <property type="match status" value="1"/>
</dbReference>
<dbReference type="InterPro" id="IPR011010">
    <property type="entry name" value="DNA_brk_join_enz"/>
</dbReference>
<evidence type="ECO:0000256" key="3">
    <source>
        <dbReference type="ARBA" id="ARBA00022908"/>
    </source>
</evidence>
<name>A0A4P8IC92_9FIRM</name>
<dbReference type="InterPro" id="IPR002104">
    <property type="entry name" value="Integrase_catalytic"/>
</dbReference>
<dbReference type="GO" id="GO:0015074">
    <property type="term" value="P:DNA integration"/>
    <property type="evidence" value="ECO:0007669"/>
    <property type="project" value="UniProtKB-KW"/>
</dbReference>
<dbReference type="InterPro" id="IPR044068">
    <property type="entry name" value="CB"/>
</dbReference>